<proteinExistence type="predicted"/>
<comment type="caution">
    <text evidence="1">The sequence shown here is derived from an EMBL/GenBank/DDBJ whole genome shotgun (WGS) entry which is preliminary data.</text>
</comment>
<keyword evidence="2" id="KW-1185">Reference proteome</keyword>
<gene>
    <name evidence="1" type="ORF">WQ57_17820</name>
</gene>
<dbReference type="RefSeq" id="WP_046525118.1">
    <property type="nucleotide sequence ID" value="NZ_LAYY01000024.1"/>
</dbReference>
<protein>
    <submittedName>
        <fullName evidence="1">Uncharacterized protein</fullName>
    </submittedName>
</protein>
<evidence type="ECO:0000313" key="1">
    <source>
        <dbReference type="EMBL" id="KKK36719.1"/>
    </source>
</evidence>
<dbReference type="OrthoDB" id="2882082at2"/>
<dbReference type="PATRIC" id="fig|1408103.3.peg.3953"/>
<accession>A0A0M2SQ79</accession>
<dbReference type="AlphaFoldDB" id="A0A0M2SQ79"/>
<dbReference type="EMBL" id="LAYY01000024">
    <property type="protein sequence ID" value="KKK36719.1"/>
    <property type="molecule type" value="Genomic_DNA"/>
</dbReference>
<sequence length="107" mass="12672">MEWDSYVTQTRAKSYFNFLHTPWGQYQVDLTPEAKIYIPTCGVWSSKSKEKLLSLIRKRVNELDKTAKMEYASKLSVFVIEMKDMDSAKKMLQEVKKVVFYYVNNKK</sequence>
<organism evidence="1 2">
    <name type="scientific">Mesobacillus campisalis</name>
    <dbReference type="NCBI Taxonomy" id="1408103"/>
    <lineage>
        <taxon>Bacteria</taxon>
        <taxon>Bacillati</taxon>
        <taxon>Bacillota</taxon>
        <taxon>Bacilli</taxon>
        <taxon>Bacillales</taxon>
        <taxon>Bacillaceae</taxon>
        <taxon>Mesobacillus</taxon>
    </lineage>
</organism>
<dbReference type="Proteomes" id="UP000034166">
    <property type="component" value="Unassembled WGS sequence"/>
</dbReference>
<name>A0A0M2SQ79_9BACI</name>
<evidence type="ECO:0000313" key="2">
    <source>
        <dbReference type="Proteomes" id="UP000034166"/>
    </source>
</evidence>
<reference evidence="1 2" key="1">
    <citation type="submission" date="2015-04" db="EMBL/GenBank/DDBJ databases">
        <title>Taxonomic description and genome sequence of Bacillus campisalis sp. nov., a novel member of the genus Bacillus isolated from solar saltern.</title>
        <authorList>
            <person name="Mathan Kumar R."/>
            <person name="Kaur G."/>
            <person name="Kumar A."/>
            <person name="Singh N.K."/>
            <person name="Kaur N."/>
            <person name="Kumar N."/>
            <person name="Mayilraj S."/>
        </authorList>
    </citation>
    <scope>NUCLEOTIDE SEQUENCE [LARGE SCALE GENOMIC DNA]</scope>
    <source>
        <strain evidence="1 2">SA2-6</strain>
    </source>
</reference>